<organism evidence="8 9">
    <name type="scientific">Ilex paraguariensis</name>
    <name type="common">yerba mate</name>
    <dbReference type="NCBI Taxonomy" id="185542"/>
    <lineage>
        <taxon>Eukaryota</taxon>
        <taxon>Viridiplantae</taxon>
        <taxon>Streptophyta</taxon>
        <taxon>Embryophyta</taxon>
        <taxon>Tracheophyta</taxon>
        <taxon>Spermatophyta</taxon>
        <taxon>Magnoliopsida</taxon>
        <taxon>eudicotyledons</taxon>
        <taxon>Gunneridae</taxon>
        <taxon>Pentapetalae</taxon>
        <taxon>asterids</taxon>
        <taxon>campanulids</taxon>
        <taxon>Aquifoliales</taxon>
        <taxon>Aquifoliaceae</taxon>
        <taxon>Ilex</taxon>
    </lineage>
</organism>
<dbReference type="Proteomes" id="UP001642360">
    <property type="component" value="Unassembled WGS sequence"/>
</dbReference>
<name>A0ABC8RHF0_9AQUA</name>
<evidence type="ECO:0000256" key="3">
    <source>
        <dbReference type="ARBA" id="ARBA00022473"/>
    </source>
</evidence>
<keyword evidence="6" id="KW-1015">Disulfide bond</keyword>
<keyword evidence="5" id="KW-0732">Signal</keyword>
<dbReference type="Pfam" id="PF17181">
    <property type="entry name" value="EPF"/>
    <property type="match status" value="1"/>
</dbReference>
<dbReference type="InterPro" id="IPR039455">
    <property type="entry name" value="EPFL"/>
</dbReference>
<keyword evidence="4 7" id="KW-0964">Secreted</keyword>
<evidence type="ECO:0000256" key="7">
    <source>
        <dbReference type="RuleBase" id="RU367102"/>
    </source>
</evidence>
<evidence type="ECO:0000256" key="2">
    <source>
        <dbReference type="ARBA" id="ARBA00008127"/>
    </source>
</evidence>
<evidence type="ECO:0000313" key="8">
    <source>
        <dbReference type="EMBL" id="CAK9144143.1"/>
    </source>
</evidence>
<comment type="similarity">
    <text evidence="2 7">Belongs to the plant cysteine rich small secretory peptide family. Epidermal patterning factor subfamily.</text>
</comment>
<keyword evidence="3 7" id="KW-0217">Developmental protein</keyword>
<dbReference type="PANTHER" id="PTHR33109">
    <property type="entry name" value="EPIDERMAL PATTERNING FACTOR-LIKE PROTEIN 4"/>
    <property type="match status" value="1"/>
</dbReference>
<reference evidence="8 9" key="1">
    <citation type="submission" date="2024-02" db="EMBL/GenBank/DDBJ databases">
        <authorList>
            <person name="Vignale AGUSTIN F."/>
            <person name="Sosa J E."/>
            <person name="Modenutti C."/>
        </authorList>
    </citation>
    <scope>NUCLEOTIDE SEQUENCE [LARGE SCALE GENOMIC DNA]</scope>
</reference>
<dbReference type="PANTHER" id="PTHR33109:SF74">
    <property type="entry name" value="EPIDERMAL PATTERNING FACTOR-LIKE PROTEIN"/>
    <property type="match status" value="1"/>
</dbReference>
<evidence type="ECO:0000256" key="1">
    <source>
        <dbReference type="ARBA" id="ARBA00004613"/>
    </source>
</evidence>
<protein>
    <recommendedName>
        <fullName evidence="7">Epidermal patterning factor-like protein</fullName>
    </recommendedName>
</protein>
<sequence length="119" mass="13394">MKTVQLFSTELSKEKKSRLLDKKAESLACEAKSPHQNTLTQRHKKEALVSMEDVNRNEETFNGLSRLGSRPPNCEHQCGGCRPCIAIQVPTNNEVFGVKYANYEPEGWKCKCGTSFFSP</sequence>
<gene>
    <name evidence="8" type="ORF">ILEXP_LOCUS11884</name>
</gene>
<evidence type="ECO:0000313" key="9">
    <source>
        <dbReference type="Proteomes" id="UP001642360"/>
    </source>
</evidence>
<evidence type="ECO:0000256" key="4">
    <source>
        <dbReference type="ARBA" id="ARBA00022525"/>
    </source>
</evidence>
<comment type="subcellular location">
    <subcellularLocation>
        <location evidence="1 7">Secreted</location>
    </subcellularLocation>
</comment>
<dbReference type="AlphaFoldDB" id="A0ABC8RHF0"/>
<keyword evidence="9" id="KW-1185">Reference proteome</keyword>
<evidence type="ECO:0000256" key="5">
    <source>
        <dbReference type="ARBA" id="ARBA00022729"/>
    </source>
</evidence>
<comment type="caution">
    <text evidence="8">The sequence shown here is derived from an EMBL/GenBank/DDBJ whole genome shotgun (WGS) entry which is preliminary data.</text>
</comment>
<dbReference type="GO" id="GO:0010052">
    <property type="term" value="P:guard cell differentiation"/>
    <property type="evidence" value="ECO:0007669"/>
    <property type="project" value="UniProtKB-UniRule"/>
</dbReference>
<dbReference type="GO" id="GO:0005576">
    <property type="term" value="C:extracellular region"/>
    <property type="evidence" value="ECO:0007669"/>
    <property type="project" value="UniProtKB-SubCell"/>
</dbReference>
<accession>A0ABC8RHF0</accession>
<proteinExistence type="inferred from homology"/>
<dbReference type="EMBL" id="CAUOFW020001369">
    <property type="protein sequence ID" value="CAK9144143.1"/>
    <property type="molecule type" value="Genomic_DNA"/>
</dbReference>
<evidence type="ECO:0000256" key="6">
    <source>
        <dbReference type="ARBA" id="ARBA00023157"/>
    </source>
</evidence>
<comment type="function">
    <text evidence="7">Controls stomatal patterning.</text>
</comment>